<accession>G5BA29</accession>
<dbReference type="PROSITE" id="PS50222">
    <property type="entry name" value="EF_HAND_2"/>
    <property type="match status" value="1"/>
</dbReference>
<evidence type="ECO:0000256" key="1">
    <source>
        <dbReference type="ARBA" id="ARBA00006431"/>
    </source>
</evidence>
<organism evidence="5 6">
    <name type="scientific">Heterocephalus glaber</name>
    <name type="common">Naked mole rat</name>
    <dbReference type="NCBI Taxonomy" id="10181"/>
    <lineage>
        <taxon>Eukaryota</taxon>
        <taxon>Metazoa</taxon>
        <taxon>Chordata</taxon>
        <taxon>Craniata</taxon>
        <taxon>Vertebrata</taxon>
        <taxon>Euteleostomi</taxon>
        <taxon>Mammalia</taxon>
        <taxon>Eutheria</taxon>
        <taxon>Euarchontoglires</taxon>
        <taxon>Glires</taxon>
        <taxon>Rodentia</taxon>
        <taxon>Hystricomorpha</taxon>
        <taxon>Bathyergidae</taxon>
        <taxon>Heterocephalus</taxon>
    </lineage>
</organism>
<dbReference type="AlphaFoldDB" id="G5BA29"/>
<dbReference type="GO" id="GO:0005783">
    <property type="term" value="C:endoplasmic reticulum"/>
    <property type="evidence" value="ECO:0007669"/>
    <property type="project" value="TreeGrafter"/>
</dbReference>
<dbReference type="InterPro" id="IPR002048">
    <property type="entry name" value="EF_hand_dom"/>
</dbReference>
<name>G5BA29_HETGA</name>
<dbReference type="EMBL" id="JH169211">
    <property type="protein sequence ID" value="EHB06140.1"/>
    <property type="molecule type" value="Genomic_DNA"/>
</dbReference>
<dbReference type="InParanoid" id="G5BA29"/>
<dbReference type="InterPro" id="IPR011992">
    <property type="entry name" value="EF-hand-dom_pair"/>
</dbReference>
<evidence type="ECO:0000313" key="6">
    <source>
        <dbReference type="Proteomes" id="UP000006813"/>
    </source>
</evidence>
<dbReference type="InterPro" id="IPR018247">
    <property type="entry name" value="EF_Hand_1_Ca_BS"/>
</dbReference>
<protein>
    <submittedName>
        <fullName evidence="5">Reticulocalbin-1</fullName>
    </submittedName>
</protein>
<reference evidence="5 6" key="1">
    <citation type="journal article" date="2011" name="Nature">
        <title>Genome sequencing reveals insights into physiology and longevity of the naked mole rat.</title>
        <authorList>
            <person name="Kim E.B."/>
            <person name="Fang X."/>
            <person name="Fushan A.A."/>
            <person name="Huang Z."/>
            <person name="Lobanov A.V."/>
            <person name="Han L."/>
            <person name="Marino S.M."/>
            <person name="Sun X."/>
            <person name="Turanov A.A."/>
            <person name="Yang P."/>
            <person name="Yim S.H."/>
            <person name="Zhao X."/>
            <person name="Kasaikina M.V."/>
            <person name="Stoletzki N."/>
            <person name="Peng C."/>
            <person name="Polak P."/>
            <person name="Xiong Z."/>
            <person name="Kiezun A."/>
            <person name="Zhu Y."/>
            <person name="Chen Y."/>
            <person name="Kryukov G.V."/>
            <person name="Zhang Q."/>
            <person name="Peshkin L."/>
            <person name="Yang L."/>
            <person name="Bronson R.T."/>
            <person name="Buffenstein R."/>
            <person name="Wang B."/>
            <person name="Han C."/>
            <person name="Li Q."/>
            <person name="Chen L."/>
            <person name="Zhao W."/>
            <person name="Sunyaev S.R."/>
            <person name="Park T.J."/>
            <person name="Zhang G."/>
            <person name="Wang J."/>
            <person name="Gladyshev V.N."/>
        </authorList>
    </citation>
    <scope>NUCLEOTIDE SEQUENCE [LARGE SCALE GENOMIC DNA]</scope>
</reference>
<dbReference type="PANTHER" id="PTHR10827:SF17">
    <property type="entry name" value="RETICULOCALBIN-1"/>
    <property type="match status" value="1"/>
</dbReference>
<evidence type="ECO:0000256" key="3">
    <source>
        <dbReference type="ARBA" id="ARBA00022837"/>
    </source>
</evidence>
<gene>
    <name evidence="5" type="ORF">GW7_06084</name>
</gene>
<dbReference type="Gene3D" id="1.10.238.10">
    <property type="entry name" value="EF-hand"/>
    <property type="match status" value="1"/>
</dbReference>
<dbReference type="PANTHER" id="PTHR10827">
    <property type="entry name" value="RETICULOCALBIN"/>
    <property type="match status" value="1"/>
</dbReference>
<dbReference type="STRING" id="10181.G5BA29"/>
<dbReference type="SUPFAM" id="SSF47473">
    <property type="entry name" value="EF-hand"/>
    <property type="match status" value="1"/>
</dbReference>
<keyword evidence="3" id="KW-0106">Calcium</keyword>
<dbReference type="GO" id="GO:0005509">
    <property type="term" value="F:calcium ion binding"/>
    <property type="evidence" value="ECO:0007669"/>
    <property type="project" value="InterPro"/>
</dbReference>
<sequence length="158" mass="18410">MDSDGDDFVTTEELKVWIKRVQKRYIYDNVAKDGKLDREEIEHWIFPQDYDHTQAKARHLVYESDRNEDEKITKEEILDNWNMFVRSQATQLLLGSHQESRRRAVGAAAGLFPRGGCRQGLIYNSASPKERGYAADRGRGYFSVSIYWKMASRTENTL</sequence>
<proteinExistence type="inferred from homology"/>
<dbReference type="PROSITE" id="PS00018">
    <property type="entry name" value="EF_HAND_1"/>
    <property type="match status" value="1"/>
</dbReference>
<dbReference type="Proteomes" id="UP000006813">
    <property type="component" value="Unassembled WGS sequence"/>
</dbReference>
<evidence type="ECO:0000256" key="2">
    <source>
        <dbReference type="ARBA" id="ARBA00022723"/>
    </source>
</evidence>
<feature type="domain" description="EF-hand" evidence="4">
    <location>
        <begin position="1"/>
        <end position="24"/>
    </location>
</feature>
<evidence type="ECO:0000313" key="5">
    <source>
        <dbReference type="EMBL" id="EHB06140.1"/>
    </source>
</evidence>
<comment type="similarity">
    <text evidence="1">Belongs to the CREC family.</text>
</comment>
<keyword evidence="2" id="KW-0479">Metal-binding</keyword>
<evidence type="ECO:0000259" key="4">
    <source>
        <dbReference type="PROSITE" id="PS50222"/>
    </source>
</evidence>